<proteinExistence type="predicted"/>
<keyword evidence="2" id="KW-0808">Transferase</keyword>
<organism evidence="5 6">
    <name type="scientific">Pyxidicoccus parkwayensis</name>
    <dbReference type="NCBI Taxonomy" id="2813578"/>
    <lineage>
        <taxon>Bacteria</taxon>
        <taxon>Pseudomonadati</taxon>
        <taxon>Myxococcota</taxon>
        <taxon>Myxococcia</taxon>
        <taxon>Myxococcales</taxon>
        <taxon>Cystobacterineae</taxon>
        <taxon>Myxococcaceae</taxon>
        <taxon>Pyxidicoccus</taxon>
    </lineage>
</organism>
<gene>
    <name evidence="5" type="ORF">JY651_05725</name>
</gene>
<sequence>MDSQHAGIPLVPERSRDISAGSPRLQEVQRQLQSLAHGRCLDMVSRVFHGMPGRKARVSSGLTGSSSDLSPARARLVLHFGSYNYSGLNGHPRVLAAAGAALKRFGTTTSGVRLLNGTCELHVELERSLADFLGVEDCITYSSGYMANVSVLSTVCCEGDAVLSDVLNHRSLADGLRLSGARLLPFQHRDSRSLEAALAELPRSQRKFIVTDGIFSMDGDIADLPDLVRLARAYNAYIVLDDAHATAALGPLGRGTPAHFGLEDEVDLLTGSLSKGLPGIGGFAAGPKATIDLLRFGSCGYIFSASLPPPVIAGLIEALRILREEPERQERLHHNERFLRAGIQGLGLDCMDSASPIIPIRMPSIPTTVEMARLLQDEGIYINPVGYPAVSRNKPRLRLNVSANLEQEDLERCLEALEHCGRRLGVLSRDA</sequence>
<feature type="domain" description="Aminotransferase class I/classII large" evidence="4">
    <location>
        <begin position="77"/>
        <end position="417"/>
    </location>
</feature>
<dbReference type="InterPro" id="IPR004839">
    <property type="entry name" value="Aminotransferase_I/II_large"/>
</dbReference>
<feature type="region of interest" description="Disordered" evidence="3">
    <location>
        <begin position="1"/>
        <end position="22"/>
    </location>
</feature>
<dbReference type="Gene3D" id="3.40.640.10">
    <property type="entry name" value="Type I PLP-dependent aspartate aminotransferase-like (Major domain)"/>
    <property type="match status" value="1"/>
</dbReference>
<dbReference type="RefSeq" id="WP_206726014.1">
    <property type="nucleotide sequence ID" value="NZ_CP071090.1"/>
</dbReference>
<evidence type="ECO:0000256" key="2">
    <source>
        <dbReference type="ARBA" id="ARBA00022679"/>
    </source>
</evidence>
<evidence type="ECO:0000256" key="3">
    <source>
        <dbReference type="SAM" id="MobiDB-lite"/>
    </source>
</evidence>
<dbReference type="InterPro" id="IPR015424">
    <property type="entry name" value="PyrdxlP-dep_Trfase"/>
</dbReference>
<comment type="cofactor">
    <cofactor evidence="1">
        <name>pyridoxal 5'-phosphate</name>
        <dbReference type="ChEBI" id="CHEBI:597326"/>
    </cofactor>
</comment>
<dbReference type="InterPro" id="IPR050087">
    <property type="entry name" value="AON_synthase_class-II"/>
</dbReference>
<dbReference type="CDD" id="cd06454">
    <property type="entry name" value="KBL_like"/>
    <property type="match status" value="1"/>
</dbReference>
<dbReference type="Proteomes" id="UP000662747">
    <property type="component" value="Chromosome"/>
</dbReference>
<evidence type="ECO:0000256" key="1">
    <source>
        <dbReference type="ARBA" id="ARBA00001933"/>
    </source>
</evidence>
<dbReference type="Pfam" id="PF00155">
    <property type="entry name" value="Aminotran_1_2"/>
    <property type="match status" value="1"/>
</dbReference>
<keyword evidence="6" id="KW-1185">Reference proteome</keyword>
<dbReference type="EMBL" id="CP071090">
    <property type="protein sequence ID" value="QSQ24451.1"/>
    <property type="molecule type" value="Genomic_DNA"/>
</dbReference>
<reference evidence="5 6" key="1">
    <citation type="submission" date="2021-02" db="EMBL/GenBank/DDBJ databases">
        <title>De Novo genome assembly of isolated myxobacteria.</title>
        <authorList>
            <person name="Stevens D.C."/>
        </authorList>
    </citation>
    <scope>NUCLEOTIDE SEQUENCE [LARGE SCALE GENOMIC DNA]</scope>
    <source>
        <strain evidence="6">SCPEA02</strain>
    </source>
</reference>
<protein>
    <submittedName>
        <fullName evidence="5">Aminotransferase class I/II-fold pyridoxal phosphate-dependent enzyme</fullName>
    </submittedName>
</protein>
<evidence type="ECO:0000259" key="4">
    <source>
        <dbReference type="Pfam" id="PF00155"/>
    </source>
</evidence>
<dbReference type="InterPro" id="IPR015422">
    <property type="entry name" value="PyrdxlP-dep_Trfase_small"/>
</dbReference>
<accession>A0ABX7P258</accession>
<dbReference type="GO" id="GO:0008483">
    <property type="term" value="F:transaminase activity"/>
    <property type="evidence" value="ECO:0007669"/>
    <property type="project" value="UniProtKB-KW"/>
</dbReference>
<evidence type="ECO:0000313" key="6">
    <source>
        <dbReference type="Proteomes" id="UP000662747"/>
    </source>
</evidence>
<evidence type="ECO:0000313" key="5">
    <source>
        <dbReference type="EMBL" id="QSQ24451.1"/>
    </source>
</evidence>
<dbReference type="SUPFAM" id="SSF53383">
    <property type="entry name" value="PLP-dependent transferases"/>
    <property type="match status" value="1"/>
</dbReference>
<dbReference type="InterPro" id="IPR015421">
    <property type="entry name" value="PyrdxlP-dep_Trfase_major"/>
</dbReference>
<name>A0ABX7P258_9BACT</name>
<dbReference type="Gene3D" id="3.90.1150.10">
    <property type="entry name" value="Aspartate Aminotransferase, domain 1"/>
    <property type="match status" value="1"/>
</dbReference>
<keyword evidence="5" id="KW-0032">Aminotransferase</keyword>
<dbReference type="PANTHER" id="PTHR13693">
    <property type="entry name" value="CLASS II AMINOTRANSFERASE/8-AMINO-7-OXONONANOATE SYNTHASE"/>
    <property type="match status" value="1"/>
</dbReference>